<sequence>MTSQSAPLPADGFLSLPQELVDNVIEHNQDDPATLYACALVNSTWTYPAQSALFARVHFYHHSGRVYRAKPTKNSHRIDRFCELITSYPHLAALVRSVEVEPLIDASQEACLGLVLSKFTNLKRISLDLAGYYWDELSQCMRDALLTTFRSPNITNVELREGLFFRCADFLALLGACEHLKRLSLYYMSCDDLEDVLNAPEESLTTLPKGINLQLDSLTLGLYENSYLSLMHRLLQLGESMDLSHLHRLSVLTAGTGHLQERIETTKEILKLNSHSLEHLVLNVCLGEPLAKLIDVSQLRSIQVKLWWVRMRSDQQTDSVVWLKWLAETFNDLAKHRVVEEVAFEVFYSASIASHVEEWHALDKALSQISSLTRVSVGLDCYDCTKGRWKYHTEYPKTVATDVKFILPLVSQRGILTHEVAANYPS</sequence>
<dbReference type="AlphaFoldDB" id="A0A0D7ASZ3"/>
<dbReference type="OrthoDB" id="2933238at2759"/>
<evidence type="ECO:0008006" key="3">
    <source>
        <dbReference type="Google" id="ProtNLM"/>
    </source>
</evidence>
<name>A0A0D7ASZ3_9AGAR</name>
<keyword evidence="2" id="KW-1185">Reference proteome</keyword>
<accession>A0A0D7ASZ3</accession>
<dbReference type="EMBL" id="KN880933">
    <property type="protein sequence ID" value="KIY61488.1"/>
    <property type="molecule type" value="Genomic_DNA"/>
</dbReference>
<protein>
    <recommendedName>
        <fullName evidence="3">F-box domain-containing protein</fullName>
    </recommendedName>
</protein>
<evidence type="ECO:0000313" key="1">
    <source>
        <dbReference type="EMBL" id="KIY61488.1"/>
    </source>
</evidence>
<proteinExistence type="predicted"/>
<evidence type="ECO:0000313" key="2">
    <source>
        <dbReference type="Proteomes" id="UP000054007"/>
    </source>
</evidence>
<dbReference type="Proteomes" id="UP000054007">
    <property type="component" value="Unassembled WGS sequence"/>
</dbReference>
<gene>
    <name evidence="1" type="ORF">CYLTODRAFT_447691</name>
</gene>
<reference evidence="1 2" key="1">
    <citation type="journal article" date="2015" name="Fungal Genet. Biol.">
        <title>Evolution of novel wood decay mechanisms in Agaricales revealed by the genome sequences of Fistulina hepatica and Cylindrobasidium torrendii.</title>
        <authorList>
            <person name="Floudas D."/>
            <person name="Held B.W."/>
            <person name="Riley R."/>
            <person name="Nagy L.G."/>
            <person name="Koehler G."/>
            <person name="Ransdell A.S."/>
            <person name="Younus H."/>
            <person name="Chow J."/>
            <person name="Chiniquy J."/>
            <person name="Lipzen A."/>
            <person name="Tritt A."/>
            <person name="Sun H."/>
            <person name="Haridas S."/>
            <person name="LaButti K."/>
            <person name="Ohm R.A."/>
            <person name="Kues U."/>
            <person name="Blanchette R.A."/>
            <person name="Grigoriev I.V."/>
            <person name="Minto R.E."/>
            <person name="Hibbett D.S."/>
        </authorList>
    </citation>
    <scope>NUCLEOTIDE SEQUENCE [LARGE SCALE GENOMIC DNA]</scope>
    <source>
        <strain evidence="1 2">FP15055 ss-10</strain>
    </source>
</reference>
<organism evidence="1 2">
    <name type="scientific">Cylindrobasidium torrendii FP15055 ss-10</name>
    <dbReference type="NCBI Taxonomy" id="1314674"/>
    <lineage>
        <taxon>Eukaryota</taxon>
        <taxon>Fungi</taxon>
        <taxon>Dikarya</taxon>
        <taxon>Basidiomycota</taxon>
        <taxon>Agaricomycotina</taxon>
        <taxon>Agaricomycetes</taxon>
        <taxon>Agaricomycetidae</taxon>
        <taxon>Agaricales</taxon>
        <taxon>Marasmiineae</taxon>
        <taxon>Physalacriaceae</taxon>
        <taxon>Cylindrobasidium</taxon>
    </lineage>
</organism>
<dbReference type="STRING" id="1314674.A0A0D7ASZ3"/>